<sequence>MLQRSGLVFTALSSHEVESYWI</sequence>
<organism evidence="1">
    <name type="scientific">Anguilla anguilla</name>
    <name type="common">European freshwater eel</name>
    <name type="synonym">Muraena anguilla</name>
    <dbReference type="NCBI Taxonomy" id="7936"/>
    <lineage>
        <taxon>Eukaryota</taxon>
        <taxon>Metazoa</taxon>
        <taxon>Chordata</taxon>
        <taxon>Craniata</taxon>
        <taxon>Vertebrata</taxon>
        <taxon>Euteleostomi</taxon>
        <taxon>Actinopterygii</taxon>
        <taxon>Neopterygii</taxon>
        <taxon>Teleostei</taxon>
        <taxon>Anguilliformes</taxon>
        <taxon>Anguillidae</taxon>
        <taxon>Anguilla</taxon>
    </lineage>
</organism>
<evidence type="ECO:0000313" key="1">
    <source>
        <dbReference type="EMBL" id="JAH27007.1"/>
    </source>
</evidence>
<dbReference type="EMBL" id="GBXM01079784">
    <property type="protein sequence ID" value="JAH28793.1"/>
    <property type="molecule type" value="Transcribed_RNA"/>
</dbReference>
<protein>
    <submittedName>
        <fullName evidence="1">Uncharacterized protein</fullName>
    </submittedName>
</protein>
<reference evidence="1" key="2">
    <citation type="journal article" date="2015" name="Fish Shellfish Immunol.">
        <title>Early steps in the European eel (Anguilla anguilla)-Vibrio vulnificus interaction in the gills: Role of the RtxA13 toxin.</title>
        <authorList>
            <person name="Callol A."/>
            <person name="Pajuelo D."/>
            <person name="Ebbesson L."/>
            <person name="Teles M."/>
            <person name="MacKenzie S."/>
            <person name="Amaro C."/>
        </authorList>
    </citation>
    <scope>NUCLEOTIDE SEQUENCE</scope>
</reference>
<dbReference type="AlphaFoldDB" id="A0A0E9RDX5"/>
<proteinExistence type="predicted"/>
<accession>A0A0E9RDX5</accession>
<dbReference type="EMBL" id="GBXM01081570">
    <property type="protein sequence ID" value="JAH27007.1"/>
    <property type="molecule type" value="Transcribed_RNA"/>
</dbReference>
<name>A0A0E9RDX5_ANGAN</name>
<reference evidence="1" key="1">
    <citation type="submission" date="2014-11" db="EMBL/GenBank/DDBJ databases">
        <authorList>
            <person name="Amaro Gonzalez C."/>
        </authorList>
    </citation>
    <scope>NUCLEOTIDE SEQUENCE</scope>
</reference>